<dbReference type="Proteomes" id="UP001195483">
    <property type="component" value="Unassembled WGS sequence"/>
</dbReference>
<reference evidence="8" key="1">
    <citation type="journal article" date="2021" name="Genome Biol. Evol.">
        <title>A High-Quality Reference Genome for a Parasitic Bivalve with Doubly Uniparental Inheritance (Bivalvia: Unionida).</title>
        <authorList>
            <person name="Smith C.H."/>
        </authorList>
    </citation>
    <scope>NUCLEOTIDE SEQUENCE</scope>
    <source>
        <strain evidence="8">CHS0354</strain>
    </source>
</reference>
<comment type="pathway">
    <text evidence="2 5">Protein modification; protein ubiquitination.</text>
</comment>
<keyword evidence="9" id="KW-1185">Reference proteome</keyword>
<evidence type="ECO:0000256" key="5">
    <source>
        <dbReference type="RuleBase" id="RU367105"/>
    </source>
</evidence>
<keyword evidence="4 5" id="KW-0479">Metal-binding</keyword>
<accession>A0AAE0S7M0</accession>
<sequence>MASKILLAEIYAKVEKLKSLAVEIKPDNKDGKLYISCSFEVFVDVKMKVEDMIRLVTSSKAGADKSLKADSKTSSQISYSKSEGSKDKDIKGKDVQDHSTMDLPVFEPSDVCGTTMEKFTGNQPTGIMYHNIQKDIHLPGFESYGTIEIFYEFPDGIQVTEHPNPGKPYRGIKRKAFLPGNSEGRKVLQLLKVAFDRRLLFTVGNSLTTGMTDVIIWSGIEHKTKVIGGLSQ</sequence>
<dbReference type="GO" id="GO:0005737">
    <property type="term" value="C:cytoplasm"/>
    <property type="evidence" value="ECO:0007669"/>
    <property type="project" value="UniProtKB-SubCell"/>
</dbReference>
<dbReference type="CDD" id="cd09633">
    <property type="entry name" value="Deltex_C"/>
    <property type="match status" value="1"/>
</dbReference>
<dbReference type="EMBL" id="JAEAOA010001092">
    <property type="protein sequence ID" value="KAK3586897.1"/>
    <property type="molecule type" value="Genomic_DNA"/>
</dbReference>
<reference evidence="8" key="2">
    <citation type="journal article" date="2021" name="Genome Biol. Evol.">
        <title>Developing a high-quality reference genome for a parasitic bivalve with doubly uniparental inheritance (Bivalvia: Unionida).</title>
        <authorList>
            <person name="Smith C.H."/>
        </authorList>
    </citation>
    <scope>NUCLEOTIDE SEQUENCE</scope>
    <source>
        <strain evidence="8">CHS0354</strain>
        <tissue evidence="8">Mantle</tissue>
    </source>
</reference>
<keyword evidence="3 5" id="KW-0808">Transferase</keyword>
<feature type="region of interest" description="Disordered" evidence="6">
    <location>
        <begin position="72"/>
        <end position="95"/>
    </location>
</feature>
<dbReference type="AlphaFoldDB" id="A0AAE0S7M0"/>
<comment type="similarity">
    <text evidence="5">Belongs to the Deltex family.</text>
</comment>
<evidence type="ECO:0000256" key="4">
    <source>
        <dbReference type="ARBA" id="ARBA00022723"/>
    </source>
</evidence>
<dbReference type="Gene3D" id="3.30.390.130">
    <property type="match status" value="1"/>
</dbReference>
<proteinExistence type="inferred from homology"/>
<protein>
    <recommendedName>
        <fullName evidence="5">E3 ubiquitin-protein ligase</fullName>
        <ecNumber evidence="5">2.3.2.27</ecNumber>
    </recommendedName>
</protein>
<evidence type="ECO:0000313" key="8">
    <source>
        <dbReference type="EMBL" id="KAK3586897.1"/>
    </source>
</evidence>
<feature type="domain" description="Deltex C-terminal" evidence="7">
    <location>
        <begin position="120"/>
        <end position="231"/>
    </location>
</feature>
<dbReference type="InterPro" id="IPR039398">
    <property type="entry name" value="Deltex_fam"/>
</dbReference>
<evidence type="ECO:0000256" key="6">
    <source>
        <dbReference type="SAM" id="MobiDB-lite"/>
    </source>
</evidence>
<dbReference type="GO" id="GO:0061630">
    <property type="term" value="F:ubiquitin protein ligase activity"/>
    <property type="evidence" value="ECO:0007669"/>
    <property type="project" value="UniProtKB-UniRule"/>
</dbReference>
<keyword evidence="5" id="KW-0863">Zinc-finger</keyword>
<name>A0AAE0S7M0_9BIVA</name>
<dbReference type="Pfam" id="PF18102">
    <property type="entry name" value="DTC"/>
    <property type="match status" value="1"/>
</dbReference>
<evidence type="ECO:0000256" key="3">
    <source>
        <dbReference type="ARBA" id="ARBA00022679"/>
    </source>
</evidence>
<comment type="catalytic activity">
    <reaction evidence="1 5">
        <text>S-ubiquitinyl-[E2 ubiquitin-conjugating enzyme]-L-cysteine + [acceptor protein]-L-lysine = [E2 ubiquitin-conjugating enzyme]-L-cysteine + N(6)-ubiquitinyl-[acceptor protein]-L-lysine.</text>
        <dbReference type="EC" id="2.3.2.27"/>
    </reaction>
</comment>
<comment type="subcellular location">
    <subcellularLocation>
        <location evidence="5">Cytoplasm</location>
    </subcellularLocation>
</comment>
<dbReference type="InterPro" id="IPR039396">
    <property type="entry name" value="Deltex_C"/>
</dbReference>
<keyword evidence="5" id="KW-0963">Cytoplasm</keyword>
<keyword evidence="5" id="KW-0862">Zinc</keyword>
<reference evidence="8" key="3">
    <citation type="submission" date="2023-05" db="EMBL/GenBank/DDBJ databases">
        <authorList>
            <person name="Smith C.H."/>
        </authorList>
    </citation>
    <scope>NUCLEOTIDE SEQUENCE</scope>
    <source>
        <strain evidence="8">CHS0354</strain>
        <tissue evidence="8">Mantle</tissue>
    </source>
</reference>
<comment type="caution">
    <text evidence="8">The sequence shown here is derived from an EMBL/GenBank/DDBJ whole genome shotgun (WGS) entry which is preliminary data.</text>
</comment>
<dbReference type="PANTHER" id="PTHR12622">
    <property type="entry name" value="DELTEX-RELATED"/>
    <property type="match status" value="1"/>
</dbReference>
<feature type="compositionally biased region" description="Low complexity" evidence="6">
    <location>
        <begin position="72"/>
        <end position="82"/>
    </location>
</feature>
<evidence type="ECO:0000256" key="1">
    <source>
        <dbReference type="ARBA" id="ARBA00000900"/>
    </source>
</evidence>
<gene>
    <name evidence="8" type="ORF">CHS0354_017693</name>
</gene>
<dbReference type="EC" id="2.3.2.27" evidence="5"/>
<feature type="compositionally biased region" description="Basic and acidic residues" evidence="6">
    <location>
        <begin position="83"/>
        <end position="95"/>
    </location>
</feature>
<dbReference type="GO" id="GO:0016567">
    <property type="term" value="P:protein ubiquitination"/>
    <property type="evidence" value="ECO:0007669"/>
    <property type="project" value="UniProtKB-UniRule"/>
</dbReference>
<dbReference type="InterPro" id="IPR039399">
    <property type="entry name" value="Deltex_C_sf"/>
</dbReference>
<dbReference type="GO" id="GO:0008270">
    <property type="term" value="F:zinc ion binding"/>
    <property type="evidence" value="ECO:0007669"/>
    <property type="project" value="UniProtKB-KW"/>
</dbReference>
<evidence type="ECO:0000259" key="7">
    <source>
        <dbReference type="Pfam" id="PF18102"/>
    </source>
</evidence>
<organism evidence="8 9">
    <name type="scientific">Potamilus streckersoni</name>
    <dbReference type="NCBI Taxonomy" id="2493646"/>
    <lineage>
        <taxon>Eukaryota</taxon>
        <taxon>Metazoa</taxon>
        <taxon>Spiralia</taxon>
        <taxon>Lophotrochozoa</taxon>
        <taxon>Mollusca</taxon>
        <taxon>Bivalvia</taxon>
        <taxon>Autobranchia</taxon>
        <taxon>Heteroconchia</taxon>
        <taxon>Palaeoheterodonta</taxon>
        <taxon>Unionida</taxon>
        <taxon>Unionoidea</taxon>
        <taxon>Unionidae</taxon>
        <taxon>Ambleminae</taxon>
        <taxon>Lampsilini</taxon>
        <taxon>Potamilus</taxon>
    </lineage>
</organism>
<evidence type="ECO:0000313" key="9">
    <source>
        <dbReference type="Proteomes" id="UP001195483"/>
    </source>
</evidence>
<dbReference type="GO" id="GO:0007219">
    <property type="term" value="P:Notch signaling pathway"/>
    <property type="evidence" value="ECO:0007669"/>
    <property type="project" value="InterPro"/>
</dbReference>
<evidence type="ECO:0000256" key="2">
    <source>
        <dbReference type="ARBA" id="ARBA00004906"/>
    </source>
</evidence>